<dbReference type="AlphaFoldDB" id="A0A9Q4CCL4"/>
<feature type="region of interest" description="Disordered" evidence="1">
    <location>
        <begin position="734"/>
        <end position="771"/>
    </location>
</feature>
<dbReference type="Pfam" id="PF18957">
    <property type="entry name" value="RibLong"/>
    <property type="match status" value="1"/>
</dbReference>
<sequence>MPRTNSGRLTRIGLATVTAISVSLGVAAPAIAGVDDTIGITPRPGVTQEYADSTLALEWEIRDSFNNYTGGATHLFDGAELVDGTFLWPYKSTGSDAEGNTVVQYGGTVNYMKYCEGDEPVRGGCQLDLTVADPKIVFDAAEGTGTLYATVNSRVYLTGEWLGVEEVAFAKLDFKAGRYNNQTDTTTWKSVAGSLLEDGQKAFSNFYTSNPYISSLSFSYPGKTELSGSGDAGYSLAESIQLPVKAGNSERLYGLSDGSVLYVTNEYGTGKGVVVSHDLDTVSDTFEFVTTNATDTAFDSATNTLYWVEQKQDPATAVIRGATVSSSGLGASTEIATIEGSVSGFSRDSSDGTLGVLHLLPKPEDSVDDYPASFTTIASDGTTTTVELPDATALYPDVDPEQHYNEVYGSPYVFGATSGLRALNDGTYLYVYDHAVPRKDGSVPGALPVHITPANDGAKASLVEAFTPAIEDRSHSFRGVATDGTNIGIYNDYSNSNVAFLKYENGEFTMPYHAEEPEKLVSIAGMTFNSAGQALVASAKNYFMVVDPATGTVLQEASLSGNMKGTEKNLPLATVMVGNDVFIVDRREIEYVDYAGLQRLELPGAEGQYNPDIAVVNMGHTPDKPDSKSTADSVDAYFEDDTLEVTAGESVTSAGMVFDETTTTVREAAAAPEGTEFSLIGAPDGASIDAKTGAVTYTPSADTAAGETTISVKVSFKDGSDETVDLTVKVSAAAPTTTSSPAPTTTSSPAPTTTSSPAPTTTSTPAPTPDGSSGTGFLAGLFNGFHGISLLALASYGGILSLIVSLFHFFNLSIFRR</sequence>
<keyword evidence="2" id="KW-1133">Transmembrane helix</keyword>
<dbReference type="Proteomes" id="UP001070238">
    <property type="component" value="Unassembled WGS sequence"/>
</dbReference>
<dbReference type="RefSeq" id="WP_267168884.1">
    <property type="nucleotide sequence ID" value="NZ_JAPMKX010000001.1"/>
</dbReference>
<keyword evidence="2" id="KW-0472">Membrane</keyword>
<comment type="caution">
    <text evidence="6">The sequence shown here is derived from an EMBL/GenBank/DDBJ whole genome shotgun (WGS) entry which is preliminary data.</text>
</comment>
<evidence type="ECO:0000259" key="4">
    <source>
        <dbReference type="Pfam" id="PF04213"/>
    </source>
</evidence>
<dbReference type="InterPro" id="IPR013783">
    <property type="entry name" value="Ig-like_fold"/>
</dbReference>
<protein>
    <submittedName>
        <fullName evidence="6">HtaA domain-containing protein</fullName>
    </submittedName>
</protein>
<keyword evidence="2" id="KW-0812">Transmembrane</keyword>
<evidence type="ECO:0000259" key="5">
    <source>
        <dbReference type="Pfam" id="PF18957"/>
    </source>
</evidence>
<accession>A0A9Q4CCL4</accession>
<keyword evidence="3" id="KW-0732">Signal</keyword>
<dbReference type="GO" id="GO:0005975">
    <property type="term" value="P:carbohydrate metabolic process"/>
    <property type="evidence" value="ECO:0007669"/>
    <property type="project" value="UniProtKB-ARBA"/>
</dbReference>
<dbReference type="EMBL" id="JAPMKX010000001">
    <property type="protein sequence ID" value="MCX7537019.1"/>
    <property type="molecule type" value="Genomic_DNA"/>
</dbReference>
<feature type="chain" id="PRO_5040294269" evidence="3">
    <location>
        <begin position="33"/>
        <end position="817"/>
    </location>
</feature>
<feature type="compositionally biased region" description="Low complexity" evidence="1">
    <location>
        <begin position="734"/>
        <end position="765"/>
    </location>
</feature>
<evidence type="ECO:0000256" key="2">
    <source>
        <dbReference type="SAM" id="Phobius"/>
    </source>
</evidence>
<dbReference type="Gene3D" id="2.60.40.10">
    <property type="entry name" value="Immunoglobulins"/>
    <property type="match status" value="1"/>
</dbReference>
<evidence type="ECO:0000256" key="1">
    <source>
        <dbReference type="SAM" id="MobiDB-lite"/>
    </source>
</evidence>
<organism evidence="6 7">
    <name type="scientific">Corynebacterium antarcticum</name>
    <dbReference type="NCBI Taxonomy" id="2800405"/>
    <lineage>
        <taxon>Bacteria</taxon>
        <taxon>Bacillati</taxon>
        <taxon>Actinomycetota</taxon>
        <taxon>Actinomycetes</taxon>
        <taxon>Mycobacteriales</taxon>
        <taxon>Corynebacteriaceae</taxon>
        <taxon>Corynebacterium</taxon>
    </lineage>
</organism>
<proteinExistence type="predicted"/>
<feature type="domain" description="Long Rib" evidence="5">
    <location>
        <begin position="642"/>
        <end position="731"/>
    </location>
</feature>
<gene>
    <name evidence="6" type="ORF">OS123_00440</name>
</gene>
<feature type="transmembrane region" description="Helical" evidence="2">
    <location>
        <begin position="788"/>
        <end position="810"/>
    </location>
</feature>
<dbReference type="InterPro" id="IPR044055">
    <property type="entry name" value="RibLong"/>
</dbReference>
<name>A0A9Q4CCL4_9CORY</name>
<evidence type="ECO:0000313" key="6">
    <source>
        <dbReference type="EMBL" id="MCX7537019.1"/>
    </source>
</evidence>
<evidence type="ECO:0000313" key="7">
    <source>
        <dbReference type="Proteomes" id="UP001070238"/>
    </source>
</evidence>
<dbReference type="Pfam" id="PF04213">
    <property type="entry name" value="HtaA"/>
    <property type="match status" value="1"/>
</dbReference>
<feature type="signal peptide" evidence="3">
    <location>
        <begin position="1"/>
        <end position="32"/>
    </location>
</feature>
<feature type="domain" description="Htaa" evidence="4">
    <location>
        <begin position="56"/>
        <end position="218"/>
    </location>
</feature>
<reference evidence="6" key="1">
    <citation type="submission" date="2022-11" db="EMBL/GenBank/DDBJ databases">
        <title>Corynebacterium sp. isolated from Penguins.</title>
        <authorList>
            <person name="Sedlar K."/>
            <person name="Svec P."/>
        </authorList>
    </citation>
    <scope>NUCLEOTIDE SEQUENCE</scope>
    <source>
        <strain evidence="6">P5875</strain>
    </source>
</reference>
<evidence type="ECO:0000256" key="3">
    <source>
        <dbReference type="SAM" id="SignalP"/>
    </source>
</evidence>
<dbReference type="NCBIfam" id="NF038186">
    <property type="entry name" value="YPDG_rpt"/>
    <property type="match status" value="1"/>
</dbReference>
<dbReference type="InterPro" id="IPR007331">
    <property type="entry name" value="Htaa"/>
</dbReference>